<dbReference type="CDD" id="cd22359">
    <property type="entry name" value="SfsA-like_bacterial"/>
    <property type="match status" value="1"/>
</dbReference>
<evidence type="ECO:0000259" key="3">
    <source>
        <dbReference type="Pfam" id="PF17746"/>
    </source>
</evidence>
<dbReference type="PANTHER" id="PTHR30545">
    <property type="entry name" value="SUGAR FERMENTATION STIMULATION PROTEIN A"/>
    <property type="match status" value="1"/>
</dbReference>
<dbReference type="InterPro" id="IPR041465">
    <property type="entry name" value="SfsA_N"/>
</dbReference>
<gene>
    <name evidence="1" type="primary">sfsA</name>
    <name evidence="4" type="ORF">CBF32_06665</name>
</gene>
<dbReference type="HAMAP" id="MF_00095">
    <property type="entry name" value="SfsA"/>
    <property type="match status" value="1"/>
</dbReference>
<comment type="caution">
    <text evidence="4">The sequence shown here is derived from an EMBL/GenBank/DDBJ whole genome shotgun (WGS) entry which is preliminary data.</text>
</comment>
<reference evidence="4 5" key="1">
    <citation type="submission" date="2017-05" db="EMBL/GenBank/DDBJ databases">
        <title>Vagococcus spp. assemblies.</title>
        <authorList>
            <person name="Gulvik C.A."/>
        </authorList>
    </citation>
    <scope>NUCLEOTIDE SEQUENCE [LARGE SCALE GENOMIC DNA]</scope>
    <source>
        <strain evidence="4 5">NCFB 2497</strain>
    </source>
</reference>
<evidence type="ECO:0000313" key="5">
    <source>
        <dbReference type="Proteomes" id="UP000288197"/>
    </source>
</evidence>
<dbReference type="InterPro" id="IPR005224">
    <property type="entry name" value="SfsA"/>
</dbReference>
<dbReference type="Pfam" id="PF03749">
    <property type="entry name" value="SfsA"/>
    <property type="match status" value="1"/>
</dbReference>
<dbReference type="GeneID" id="63146332"/>
<dbReference type="Proteomes" id="UP000288197">
    <property type="component" value="Unassembled WGS sequence"/>
</dbReference>
<evidence type="ECO:0000256" key="1">
    <source>
        <dbReference type="HAMAP-Rule" id="MF_00095"/>
    </source>
</evidence>
<dbReference type="Gene3D" id="2.40.50.580">
    <property type="match status" value="1"/>
</dbReference>
<dbReference type="EMBL" id="NGJX01000005">
    <property type="protein sequence ID" value="RSU02263.1"/>
    <property type="molecule type" value="Genomic_DNA"/>
</dbReference>
<keyword evidence="5" id="KW-1185">Reference proteome</keyword>
<dbReference type="GO" id="GO:0003677">
    <property type="term" value="F:DNA binding"/>
    <property type="evidence" value="ECO:0007669"/>
    <property type="project" value="InterPro"/>
</dbReference>
<dbReference type="NCBIfam" id="TIGR00230">
    <property type="entry name" value="sfsA"/>
    <property type="match status" value="1"/>
</dbReference>
<proteinExistence type="inferred from homology"/>
<name>A0A369AWB3_9ENTE</name>
<feature type="domain" description="SfsA N-terminal OB" evidence="3">
    <location>
        <begin position="14"/>
        <end position="79"/>
    </location>
</feature>
<dbReference type="Gene3D" id="3.40.1350.60">
    <property type="match status" value="1"/>
</dbReference>
<evidence type="ECO:0000259" key="2">
    <source>
        <dbReference type="Pfam" id="PF03749"/>
    </source>
</evidence>
<sequence length="235" mass="26702">MAKYEAVEVVTFKERQNRFIATCVKPDGKEIVTHVKNTGRCKELLIPGVEVGVNFQDKATRKTKYDLVAVKKQDAWFNIDSQLPNKLVEEGIKQNLIKFDILKGTIKSYKREFTHGDSRFDFLIETDKKEKLLLEVKGMTLEEKAQGSFPDAPSVRALKHVLGLIKAKEEDYLGAVLFVVQFETIDYATINKEMQPELQLAFEKAINSGIEVCAYNCIVSPDTVKLNKKVPFKLI</sequence>
<dbReference type="AlphaFoldDB" id="A0A369AWB3"/>
<protein>
    <recommendedName>
        <fullName evidence="1">Sugar fermentation stimulation protein homolog</fullName>
    </recommendedName>
</protein>
<evidence type="ECO:0000313" key="4">
    <source>
        <dbReference type="EMBL" id="RSU02263.1"/>
    </source>
</evidence>
<dbReference type="InterPro" id="IPR040452">
    <property type="entry name" value="SfsA_C"/>
</dbReference>
<accession>A0A369AWB3</accession>
<comment type="similarity">
    <text evidence="1">Belongs to the SfsA family.</text>
</comment>
<feature type="domain" description="Sugar fermentation stimulation protein C-terminal" evidence="2">
    <location>
        <begin position="82"/>
        <end position="222"/>
    </location>
</feature>
<dbReference type="RefSeq" id="WP_114289576.1">
    <property type="nucleotide sequence ID" value="NZ_CP081461.1"/>
</dbReference>
<dbReference type="OrthoDB" id="9802365at2"/>
<organism evidence="4 5">
    <name type="scientific">Vagococcus fluvialis</name>
    <dbReference type="NCBI Taxonomy" id="2738"/>
    <lineage>
        <taxon>Bacteria</taxon>
        <taxon>Bacillati</taxon>
        <taxon>Bacillota</taxon>
        <taxon>Bacilli</taxon>
        <taxon>Lactobacillales</taxon>
        <taxon>Enterococcaceae</taxon>
        <taxon>Vagococcus</taxon>
    </lineage>
</organism>
<dbReference type="PANTHER" id="PTHR30545:SF2">
    <property type="entry name" value="SUGAR FERMENTATION STIMULATION PROTEIN A"/>
    <property type="match status" value="1"/>
</dbReference>
<dbReference type="Pfam" id="PF17746">
    <property type="entry name" value="SfsA_N"/>
    <property type="match status" value="1"/>
</dbReference>